<dbReference type="GO" id="GO:0002949">
    <property type="term" value="P:tRNA threonylcarbamoyladenosine modification"/>
    <property type="evidence" value="ECO:0007669"/>
    <property type="project" value="InterPro"/>
</dbReference>
<dbReference type="SUPFAM" id="SSF53067">
    <property type="entry name" value="Actin-like ATPase domain"/>
    <property type="match status" value="2"/>
</dbReference>
<name>A0A5Q2RE11_9ACTN</name>
<dbReference type="Proteomes" id="UP000334019">
    <property type="component" value="Chromosome"/>
</dbReference>
<dbReference type="KEGG" id="atq:GH723_01575"/>
<dbReference type="CDD" id="cd24032">
    <property type="entry name" value="ASKHA_NBD_TsaB"/>
    <property type="match status" value="1"/>
</dbReference>
<accession>A0A5Q2RE11</accession>
<evidence type="ECO:0000313" key="2">
    <source>
        <dbReference type="EMBL" id="QGG93904.1"/>
    </source>
</evidence>
<dbReference type="InterPro" id="IPR043129">
    <property type="entry name" value="ATPase_NBD"/>
</dbReference>
<dbReference type="Gene3D" id="3.30.420.40">
    <property type="match status" value="2"/>
</dbReference>
<proteinExistence type="predicted"/>
<organism evidence="2 3">
    <name type="scientific">Actinomarinicola tropica</name>
    <dbReference type="NCBI Taxonomy" id="2789776"/>
    <lineage>
        <taxon>Bacteria</taxon>
        <taxon>Bacillati</taxon>
        <taxon>Actinomycetota</taxon>
        <taxon>Acidimicrobiia</taxon>
        <taxon>Acidimicrobiales</taxon>
        <taxon>Iamiaceae</taxon>
        <taxon>Actinomarinicola</taxon>
    </lineage>
</organism>
<feature type="domain" description="Gcp-like" evidence="1">
    <location>
        <begin position="33"/>
        <end position="226"/>
    </location>
</feature>
<evidence type="ECO:0000313" key="3">
    <source>
        <dbReference type="Proteomes" id="UP000334019"/>
    </source>
</evidence>
<dbReference type="PANTHER" id="PTHR11735">
    <property type="entry name" value="TRNA N6-ADENOSINE THREONYLCARBAMOYLTRANSFERASE"/>
    <property type="match status" value="1"/>
</dbReference>
<dbReference type="GO" id="GO:0016740">
    <property type="term" value="F:transferase activity"/>
    <property type="evidence" value="ECO:0007669"/>
    <property type="project" value="UniProtKB-KW"/>
</dbReference>
<keyword evidence="3" id="KW-1185">Reference proteome</keyword>
<gene>
    <name evidence="2" type="primary">tsaB</name>
    <name evidence="2" type="ORF">GH723_01575</name>
</gene>
<dbReference type="EMBL" id="CP045851">
    <property type="protein sequence ID" value="QGG93904.1"/>
    <property type="molecule type" value="Genomic_DNA"/>
</dbReference>
<dbReference type="GO" id="GO:0005829">
    <property type="term" value="C:cytosol"/>
    <property type="evidence" value="ECO:0007669"/>
    <property type="project" value="TreeGrafter"/>
</dbReference>
<dbReference type="AlphaFoldDB" id="A0A5Q2RE11"/>
<keyword evidence="2" id="KW-0808">Transferase</keyword>
<sequence>MLILGIDTATVQVGCAIGGHEGVLASAHSSRGKRHAETLTPAIDFIRRQARIELSEISVVAVDLGPGLFTGLRVGIASAKAIAHGLRIPMIGVTSLDLVAFPVRFTSRLVVATLDARRGELYYAFYRQVPGGLQRVADPEVGSPDDLASEIIARNEECLLVGDGAIRYAELFEGLTKVEIADRALAYPTATSLVQLAHARALREEWVNPWDLQPLYLRAPDAEINWTTREGG</sequence>
<reference evidence="2 3" key="1">
    <citation type="submission" date="2019-11" db="EMBL/GenBank/DDBJ databases">
        <authorList>
            <person name="He Y."/>
        </authorList>
    </citation>
    <scope>NUCLEOTIDE SEQUENCE [LARGE SCALE GENOMIC DNA]</scope>
    <source>
        <strain evidence="2 3">SCSIO 58843</strain>
    </source>
</reference>
<dbReference type="InterPro" id="IPR000905">
    <property type="entry name" value="Gcp-like_dom"/>
</dbReference>
<dbReference type="Pfam" id="PF00814">
    <property type="entry name" value="TsaD"/>
    <property type="match status" value="1"/>
</dbReference>
<dbReference type="RefSeq" id="WP_153758010.1">
    <property type="nucleotide sequence ID" value="NZ_CP045851.1"/>
</dbReference>
<dbReference type="PANTHER" id="PTHR11735:SF11">
    <property type="entry name" value="TRNA THREONYLCARBAMOYLADENOSINE BIOSYNTHESIS PROTEIN TSAB"/>
    <property type="match status" value="1"/>
</dbReference>
<dbReference type="InterPro" id="IPR022496">
    <property type="entry name" value="T6A_TsaB"/>
</dbReference>
<evidence type="ECO:0000259" key="1">
    <source>
        <dbReference type="Pfam" id="PF00814"/>
    </source>
</evidence>
<protein>
    <submittedName>
        <fullName evidence="2">tRNA (Adenosine(37)-N6)-threonylcarbamoyltransferase complex dimerization subunit type 1 TsaB</fullName>
    </submittedName>
</protein>
<dbReference type="NCBIfam" id="TIGR03725">
    <property type="entry name" value="T6A_YeaZ"/>
    <property type="match status" value="1"/>
</dbReference>